<name>A0ABP7FRM8_9MICO</name>
<feature type="region of interest" description="Disordered" evidence="1">
    <location>
        <begin position="1"/>
        <end position="23"/>
    </location>
</feature>
<dbReference type="NCBIfam" id="NF041681">
    <property type="entry name" value="HGxxPAAW"/>
    <property type="match status" value="1"/>
</dbReference>
<organism evidence="3 4">
    <name type="scientific">Leifsonella bigeumensis</name>
    <dbReference type="NCBI Taxonomy" id="433643"/>
    <lineage>
        <taxon>Bacteria</taxon>
        <taxon>Bacillati</taxon>
        <taxon>Actinomycetota</taxon>
        <taxon>Actinomycetes</taxon>
        <taxon>Micrococcales</taxon>
        <taxon>Microbacteriaceae</taxon>
        <taxon>Leifsonella</taxon>
    </lineage>
</organism>
<feature type="transmembrane region" description="Helical" evidence="2">
    <location>
        <begin position="55"/>
        <end position="77"/>
    </location>
</feature>
<dbReference type="Pfam" id="PF20447">
    <property type="entry name" value="DUF6704"/>
    <property type="match status" value="1"/>
</dbReference>
<dbReference type="EMBL" id="BAABAE010000003">
    <property type="protein sequence ID" value="GAA3745416.1"/>
    <property type="molecule type" value="Genomic_DNA"/>
</dbReference>
<sequence>MHSFGSETHGSDMSSEDISDPGHGHSPAAWVAVLIMLVGFTLGTFAFWFVSMWMIWVAAVLVVAGPIVGWILARLGYGVAGPRYQPKSTH</sequence>
<evidence type="ECO:0000313" key="4">
    <source>
        <dbReference type="Proteomes" id="UP001501004"/>
    </source>
</evidence>
<evidence type="ECO:0000313" key="3">
    <source>
        <dbReference type="EMBL" id="GAA3745416.1"/>
    </source>
</evidence>
<feature type="transmembrane region" description="Helical" evidence="2">
    <location>
        <begin position="28"/>
        <end position="49"/>
    </location>
</feature>
<evidence type="ECO:0000256" key="1">
    <source>
        <dbReference type="SAM" id="MobiDB-lite"/>
    </source>
</evidence>
<reference evidence="4" key="1">
    <citation type="journal article" date="2019" name="Int. J. Syst. Evol. Microbiol.">
        <title>The Global Catalogue of Microorganisms (GCM) 10K type strain sequencing project: providing services to taxonomists for standard genome sequencing and annotation.</title>
        <authorList>
            <consortium name="The Broad Institute Genomics Platform"/>
            <consortium name="The Broad Institute Genome Sequencing Center for Infectious Disease"/>
            <person name="Wu L."/>
            <person name="Ma J."/>
        </authorList>
    </citation>
    <scope>NUCLEOTIDE SEQUENCE [LARGE SCALE GENOMIC DNA]</scope>
    <source>
        <strain evidence="4">JCM 16949</strain>
    </source>
</reference>
<keyword evidence="4" id="KW-1185">Reference proteome</keyword>
<accession>A0ABP7FRM8</accession>
<comment type="caution">
    <text evidence="3">The sequence shown here is derived from an EMBL/GenBank/DDBJ whole genome shotgun (WGS) entry which is preliminary data.</text>
</comment>
<keyword evidence="2" id="KW-0812">Transmembrane</keyword>
<keyword evidence="2" id="KW-0472">Membrane</keyword>
<dbReference type="Proteomes" id="UP001501004">
    <property type="component" value="Unassembled WGS sequence"/>
</dbReference>
<evidence type="ECO:0000256" key="2">
    <source>
        <dbReference type="SAM" id="Phobius"/>
    </source>
</evidence>
<keyword evidence="2" id="KW-1133">Transmembrane helix</keyword>
<proteinExistence type="predicted"/>
<feature type="compositionally biased region" description="Polar residues" evidence="1">
    <location>
        <begin position="1"/>
        <end position="13"/>
    </location>
</feature>
<protein>
    <submittedName>
        <fullName evidence="3">Uncharacterized protein</fullName>
    </submittedName>
</protein>
<dbReference type="InterPro" id="IPR046550">
    <property type="entry name" value="DUF6704"/>
</dbReference>
<gene>
    <name evidence="3" type="ORF">GCM10022239_21330</name>
</gene>